<feature type="compositionally biased region" description="Polar residues" evidence="1">
    <location>
        <begin position="23"/>
        <end position="53"/>
    </location>
</feature>
<dbReference type="Proteomes" id="UP000297299">
    <property type="component" value="Unassembled WGS sequence"/>
</dbReference>
<feature type="compositionally biased region" description="Basic and acidic residues" evidence="1">
    <location>
        <begin position="1"/>
        <end position="10"/>
    </location>
</feature>
<dbReference type="AlphaFoldDB" id="A0A4Y8DDE7"/>
<organism evidence="2 3">
    <name type="scientific">Botryotinia calthae</name>
    <dbReference type="NCBI Taxonomy" id="38488"/>
    <lineage>
        <taxon>Eukaryota</taxon>
        <taxon>Fungi</taxon>
        <taxon>Dikarya</taxon>
        <taxon>Ascomycota</taxon>
        <taxon>Pezizomycotina</taxon>
        <taxon>Leotiomycetes</taxon>
        <taxon>Helotiales</taxon>
        <taxon>Sclerotiniaceae</taxon>
        <taxon>Botryotinia</taxon>
    </lineage>
</organism>
<feature type="compositionally biased region" description="Polar residues" evidence="1">
    <location>
        <begin position="550"/>
        <end position="561"/>
    </location>
</feature>
<reference evidence="2 3" key="1">
    <citation type="submission" date="2017-11" db="EMBL/GenBank/DDBJ databases">
        <title>Comparative genomics of Botrytis spp.</title>
        <authorList>
            <person name="Valero-Jimenez C.A."/>
            <person name="Tapia P."/>
            <person name="Veloso J."/>
            <person name="Silva-Moreno E."/>
            <person name="Staats M."/>
            <person name="Valdes J.H."/>
            <person name="Van Kan J.A.L."/>
        </authorList>
    </citation>
    <scope>NUCLEOTIDE SEQUENCE [LARGE SCALE GENOMIC DNA]</scope>
    <source>
        <strain evidence="2 3">MUCL2830</strain>
    </source>
</reference>
<feature type="compositionally biased region" description="Polar residues" evidence="1">
    <location>
        <begin position="530"/>
        <end position="543"/>
    </location>
</feature>
<feature type="region of interest" description="Disordered" evidence="1">
    <location>
        <begin position="530"/>
        <end position="563"/>
    </location>
</feature>
<feature type="region of interest" description="Disordered" evidence="1">
    <location>
        <begin position="369"/>
        <end position="390"/>
    </location>
</feature>
<name>A0A4Y8DDE7_9HELO</name>
<dbReference type="EMBL" id="PHWZ01000052">
    <property type="protein sequence ID" value="TEY77694.1"/>
    <property type="molecule type" value="Genomic_DNA"/>
</dbReference>
<feature type="compositionally biased region" description="Polar residues" evidence="1">
    <location>
        <begin position="72"/>
        <end position="83"/>
    </location>
</feature>
<evidence type="ECO:0000313" key="2">
    <source>
        <dbReference type="EMBL" id="TEY77694.1"/>
    </source>
</evidence>
<feature type="compositionally biased region" description="Basic and acidic residues" evidence="1">
    <location>
        <begin position="56"/>
        <end position="71"/>
    </location>
</feature>
<comment type="caution">
    <text evidence="2">The sequence shown here is derived from an EMBL/GenBank/DDBJ whole genome shotgun (WGS) entry which is preliminary data.</text>
</comment>
<feature type="compositionally biased region" description="Basic and acidic residues" evidence="1">
    <location>
        <begin position="189"/>
        <end position="198"/>
    </location>
</feature>
<dbReference type="OrthoDB" id="3514927at2759"/>
<evidence type="ECO:0000313" key="3">
    <source>
        <dbReference type="Proteomes" id="UP000297299"/>
    </source>
</evidence>
<feature type="region of interest" description="Disordered" evidence="1">
    <location>
        <begin position="1"/>
        <end position="83"/>
    </location>
</feature>
<evidence type="ECO:0000256" key="1">
    <source>
        <dbReference type="SAM" id="MobiDB-lite"/>
    </source>
</evidence>
<accession>A0A4Y8DDE7</accession>
<feature type="region of interest" description="Disordered" evidence="1">
    <location>
        <begin position="189"/>
        <end position="222"/>
    </location>
</feature>
<feature type="region of interest" description="Disordered" evidence="1">
    <location>
        <begin position="289"/>
        <end position="334"/>
    </location>
</feature>
<sequence length="995" mass="111925">MSSPNHHPEGFDTQESVDLPSAPTHQPSTSFEPEEQYTVSESADLASMNTTMGRNPVDRNSDDEGENEQRGRSQTPRPKTLSTVLVTTEIPSTGSSIPDPTSAPTQSLEILHLDPNQEPNLSLNHITSLPQTTILNYISAYRLARQRAFEEYVHPLLSCPQAIAPESAWRPGSGFTIPLMYRNRTDRANRSRMNRENQNRPIPVTRGQDNALRPRTERETSPQAQIIVPSSIAELENEGLTGMDLDSDLHAQMQVQSDLLRQSSPDSSGRIRDTLTHLMIRRIENQAREQARDIDAEGSTAAVSPPIPRATDSESRDLNSENVTSRPQDLAPNQDIPFVSPEGRALFNFPNDVDSSNGEQINVVTAGRRARTGPPSLPLETPILQARPPPNLEPADTYYTANLPTANRSDINRRINEVETIIRTIRERYLSELGERGEMMSTPPEVQNLLNDFESQIGRMRDQSLGTALIRPETSWDDGGDVAIEDVGPDIDLSLGLTRPLSRQSDIEVDQDDQPVLSMAEQLAAYQISRNNQNPESAHTNRNITRDISPRQNSGFPNPSRVQAGYRNDIENITTRVQLARIRAELQLIEVRLPAGSPSQNRDVSPYQLQNTDTVTRAPRLRPSTSYEDLRLERQLAALPPGSARNAISARQHNFSPVAQRERDAANAHRMEMLQKPTTSVFDHFGNWQMYLENAATRVDSRVLEEWRSRSGKYTLIPAFSRANYIEDVSGIIQTDDAILAAYSVNTSYGFREILRLARDDGLCAREAWHYVLLWKDYLSESPIDEYYESLGFCPMDIFMHVVIQGLNRGFGNWKMSARCKQECKKYLVTRTTYYPFPSAETQDAATAFGGVTSRTLREYFGSDISLLDEEWDMLAALKNERYSTARILHLAKNIARGCAKLDTVHLKPPYDESNNAQRKDIFHRLKLEEIALAGRCGILSSREYQALSMDEMVAERALVEYMLKWELVPEERNGLLQAFDGGASLESLVRQRRG</sequence>
<feature type="compositionally biased region" description="Polar residues" evidence="1">
    <location>
        <begin position="597"/>
        <end position="615"/>
    </location>
</feature>
<gene>
    <name evidence="2" type="ORF">BOTCAL_0052g00330</name>
</gene>
<keyword evidence="3" id="KW-1185">Reference proteome</keyword>
<feature type="region of interest" description="Disordered" evidence="1">
    <location>
        <begin position="596"/>
        <end position="626"/>
    </location>
</feature>
<protein>
    <submittedName>
        <fullName evidence="2">Uncharacterized protein</fullName>
    </submittedName>
</protein>
<proteinExistence type="predicted"/>